<geneLocation type="plasmid" evidence="1 2">
    <name>pY5S7-1</name>
</geneLocation>
<proteinExistence type="predicted"/>
<dbReference type="AlphaFoldDB" id="A0ABD8B323"/>
<reference evidence="1 2" key="1">
    <citation type="submission" date="2024-02" db="EMBL/GenBank/DDBJ databases">
        <title>Complete sequences of two Paenibacillus sp. strains and one Lysinibacillus strain isolated from the environment on STAA medium highlight biotechnological potential.</title>
        <authorList>
            <person name="Attere S.A."/>
            <person name="Piche L.C."/>
            <person name="Intertaglia L."/>
            <person name="Lami R."/>
            <person name="Charette S.J."/>
            <person name="Vincent A.T."/>
        </authorList>
    </citation>
    <scope>NUCLEOTIDE SEQUENCE [LARGE SCALE GENOMIC DNA]</scope>
    <source>
        <strain evidence="1 2">Y5S-7</strain>
        <plasmid evidence="1 2">pY5S7-1</plasmid>
    </source>
</reference>
<organism evidence="1 2">
    <name type="scientific">Paenibacillus amylolyticus</name>
    <dbReference type="NCBI Taxonomy" id="1451"/>
    <lineage>
        <taxon>Bacteria</taxon>
        <taxon>Bacillati</taxon>
        <taxon>Bacillota</taxon>
        <taxon>Bacilli</taxon>
        <taxon>Bacillales</taxon>
        <taxon>Paenibacillaceae</taxon>
        <taxon>Paenibacillus</taxon>
    </lineage>
</organism>
<dbReference type="EMBL" id="CP145893">
    <property type="protein sequence ID" value="WWP23931.1"/>
    <property type="molecule type" value="Genomic_DNA"/>
</dbReference>
<gene>
    <name evidence="1" type="ORF">V6668_31560</name>
</gene>
<keyword evidence="1" id="KW-0614">Plasmid</keyword>
<sequence length="200" mass="23075">MGYDADKWSKRMYNRSDLSDYLTHLTKPIGQLSSVDVLIKILNEGCINGSTDSGFIIGESPAVCFQDAPLYSVVQNIYHEVQNFDSLGRKKRYTANGLSFPKRDVFLRGGRPCIYEKKSVAKEMLLPSEWWRIVPFDLTWTKEIIDWSHEREWRVKGNFKFDLSETTVVLSHNSYREFVSKVGHEYLQTLGGIVVLSRLI</sequence>
<evidence type="ECO:0000313" key="1">
    <source>
        <dbReference type="EMBL" id="WWP23931.1"/>
    </source>
</evidence>
<dbReference type="Proteomes" id="UP001364764">
    <property type="component" value="Plasmid pY5S7-1"/>
</dbReference>
<dbReference type="GeneID" id="93480111"/>
<evidence type="ECO:0000313" key="2">
    <source>
        <dbReference type="Proteomes" id="UP001364764"/>
    </source>
</evidence>
<name>A0ABD8B323_PAEAM</name>
<dbReference type="RefSeq" id="WP_338709104.1">
    <property type="nucleotide sequence ID" value="NZ_CP145893.1"/>
</dbReference>
<accession>A0ABD8B323</accession>
<protein>
    <submittedName>
        <fullName evidence="1">DUF2971 domain-containing protein</fullName>
    </submittedName>
</protein>